<keyword evidence="8" id="KW-1185">Reference proteome</keyword>
<dbReference type="REBASE" id="458097">
    <property type="entry name" value="S.Bsp54423ORF19470P"/>
</dbReference>
<accession>A0A7T5EK05</accession>
<evidence type="ECO:0000256" key="2">
    <source>
        <dbReference type="ARBA" id="ARBA00022747"/>
    </source>
</evidence>
<evidence type="ECO:0000313" key="8">
    <source>
        <dbReference type="Proteomes" id="UP000677234"/>
    </source>
</evidence>
<gene>
    <name evidence="5" type="ORF">JD108_19465</name>
    <name evidence="6" type="ORF">KDJ56_19400</name>
</gene>
<dbReference type="CDD" id="cd17495">
    <property type="entry name" value="RMtype1_S_Cep9333ORF4827P-TRD2-CR2_like"/>
    <property type="match status" value="1"/>
</dbReference>
<evidence type="ECO:0000256" key="3">
    <source>
        <dbReference type="ARBA" id="ARBA00023125"/>
    </source>
</evidence>
<evidence type="ECO:0000313" key="5">
    <source>
        <dbReference type="EMBL" id="QQE74006.1"/>
    </source>
</evidence>
<dbReference type="InterPro" id="IPR052021">
    <property type="entry name" value="Type-I_RS_S_subunit"/>
</dbReference>
<proteinExistence type="inferred from homology"/>
<protein>
    <submittedName>
        <fullName evidence="5">Restriction endonuclease subunit S</fullName>
        <ecNumber evidence="6">3.1.21.-</ecNumber>
    </submittedName>
</protein>
<dbReference type="InterPro" id="IPR000055">
    <property type="entry name" value="Restrct_endonuc_typeI_TRD"/>
</dbReference>
<organism evidence="5 7">
    <name type="scientific">Brevibacillus composti</name>
    <dbReference type="NCBI Taxonomy" id="2796470"/>
    <lineage>
        <taxon>Bacteria</taxon>
        <taxon>Bacillati</taxon>
        <taxon>Bacillota</taxon>
        <taxon>Bacilli</taxon>
        <taxon>Bacillales</taxon>
        <taxon>Paenibacillaceae</taxon>
        <taxon>Brevibacillus</taxon>
    </lineage>
</organism>
<dbReference type="RefSeq" id="WP_198827597.1">
    <property type="nucleotide sequence ID" value="NZ_CP066308.1"/>
</dbReference>
<evidence type="ECO:0000313" key="7">
    <source>
        <dbReference type="Proteomes" id="UP000595847"/>
    </source>
</evidence>
<sequence>MKQRYILLGKIAHVISGYAFKSQDFQESGVPVIKISNIKQESITFENCQYLNEEFLSIDKKYHVSNGDILISLTGSHLSQPNSVVGRIARYRHPFDSLLNQRVGKIIVKDTSKYVDTYIYYFLLQDDVRYTLAVNAKGSANQANISPSDVEGLLIPDFPYSLQKRIADILSSYDDLIENNKRRIALLEESARLLYKEWFVHFRFPGHEHVKIIDGVPEGWRRSTLDQIAEIVMGQSPESKYYNETGDGLPFHQGVSDFGVRFPSNSIYCTIKNRTAEPGDILFSVRAPVGRINIAPELLVIGRGLSAIREKSGYQSFLFYQLKNHFFKEDIIGGGTIFASITKKALQEVNLLTPPVQLIEAFQRYVLPIDKQIEILHKSTDSLRKARDILLPRLMKGEIQL</sequence>
<dbReference type="GO" id="GO:0004519">
    <property type="term" value="F:endonuclease activity"/>
    <property type="evidence" value="ECO:0007669"/>
    <property type="project" value="UniProtKB-KW"/>
</dbReference>
<dbReference type="AlphaFoldDB" id="A0A7T5EK05"/>
<evidence type="ECO:0000313" key="6">
    <source>
        <dbReference type="EMBL" id="QUO41090.1"/>
    </source>
</evidence>
<keyword evidence="3" id="KW-0238">DNA-binding</keyword>
<dbReference type="KEGG" id="bcop:JD108_19465"/>
<keyword evidence="5" id="KW-0255">Endonuclease</keyword>
<dbReference type="EMBL" id="CP073708">
    <property type="protein sequence ID" value="QUO41090.1"/>
    <property type="molecule type" value="Genomic_DNA"/>
</dbReference>
<dbReference type="PANTHER" id="PTHR30408">
    <property type="entry name" value="TYPE-1 RESTRICTION ENZYME ECOKI SPECIFICITY PROTEIN"/>
    <property type="match status" value="1"/>
</dbReference>
<dbReference type="InterPro" id="IPR044946">
    <property type="entry name" value="Restrct_endonuc_typeI_TRD_sf"/>
</dbReference>
<comment type="similarity">
    <text evidence="1">Belongs to the type-I restriction system S methylase family.</text>
</comment>
<dbReference type="SUPFAM" id="SSF116734">
    <property type="entry name" value="DNA methylase specificity domain"/>
    <property type="match status" value="2"/>
</dbReference>
<keyword evidence="6" id="KW-0378">Hydrolase</keyword>
<dbReference type="GO" id="GO:0016787">
    <property type="term" value="F:hydrolase activity"/>
    <property type="evidence" value="ECO:0007669"/>
    <property type="project" value="UniProtKB-KW"/>
</dbReference>
<dbReference type="Pfam" id="PF01420">
    <property type="entry name" value="Methylase_S"/>
    <property type="match status" value="2"/>
</dbReference>
<dbReference type="CDD" id="cd17278">
    <property type="entry name" value="RMtype1_S_LdeBORF1052P-TRD2-CR2"/>
    <property type="match status" value="1"/>
</dbReference>
<dbReference type="Proteomes" id="UP000677234">
    <property type="component" value="Chromosome"/>
</dbReference>
<dbReference type="EC" id="3.1.21.-" evidence="6"/>
<evidence type="ECO:0000256" key="1">
    <source>
        <dbReference type="ARBA" id="ARBA00010923"/>
    </source>
</evidence>
<dbReference type="PANTHER" id="PTHR30408:SF12">
    <property type="entry name" value="TYPE I RESTRICTION ENZYME MJAVIII SPECIFICITY SUBUNIT"/>
    <property type="match status" value="1"/>
</dbReference>
<feature type="domain" description="Type I restriction modification DNA specificity" evidence="4">
    <location>
        <begin position="8"/>
        <end position="188"/>
    </location>
</feature>
<reference evidence="5 7" key="1">
    <citation type="submission" date="2020-12" db="EMBL/GenBank/DDBJ databases">
        <title>strain FJAT-54423T represents a novel species of the genus Brevibacillus.</title>
        <authorList>
            <person name="Tang R."/>
        </authorList>
    </citation>
    <scope>NUCLEOTIDE SEQUENCE [LARGE SCALE GENOMIC DNA]</scope>
    <source>
        <strain evidence="5 7">FJAT-54423</strain>
    </source>
</reference>
<keyword evidence="5" id="KW-0540">Nuclease</keyword>
<feature type="domain" description="Type I restriction modification DNA specificity" evidence="4">
    <location>
        <begin position="217"/>
        <end position="358"/>
    </location>
</feature>
<name>A0A7T5EK05_9BACL</name>
<dbReference type="EMBL" id="CP066308">
    <property type="protein sequence ID" value="QQE74006.1"/>
    <property type="molecule type" value="Genomic_DNA"/>
</dbReference>
<dbReference type="Proteomes" id="UP000595847">
    <property type="component" value="Chromosome"/>
</dbReference>
<reference evidence="6" key="2">
    <citation type="submission" date="2021-04" db="EMBL/GenBank/DDBJ databases">
        <title>Brevibacillus composti FJAT-54423, complete genome.</title>
        <authorList>
            <person name="Tang R."/>
        </authorList>
    </citation>
    <scope>NUCLEOTIDE SEQUENCE</scope>
    <source>
        <strain evidence="6">FJAT-54424</strain>
    </source>
</reference>
<dbReference type="GO" id="GO:0003677">
    <property type="term" value="F:DNA binding"/>
    <property type="evidence" value="ECO:0007669"/>
    <property type="project" value="UniProtKB-KW"/>
</dbReference>
<dbReference type="Gene3D" id="3.90.220.20">
    <property type="entry name" value="DNA methylase specificity domains"/>
    <property type="match status" value="2"/>
</dbReference>
<evidence type="ECO:0000259" key="4">
    <source>
        <dbReference type="Pfam" id="PF01420"/>
    </source>
</evidence>
<keyword evidence="2" id="KW-0680">Restriction system</keyword>
<dbReference type="GO" id="GO:0009307">
    <property type="term" value="P:DNA restriction-modification system"/>
    <property type="evidence" value="ECO:0007669"/>
    <property type="project" value="UniProtKB-KW"/>
</dbReference>